<feature type="transmembrane region" description="Helical" evidence="21">
    <location>
        <begin position="234"/>
        <end position="257"/>
    </location>
</feature>
<evidence type="ECO:0000256" key="12">
    <source>
        <dbReference type="ARBA" id="ARBA00022842"/>
    </source>
</evidence>
<evidence type="ECO:0000256" key="13">
    <source>
        <dbReference type="ARBA" id="ARBA00022967"/>
    </source>
</evidence>
<evidence type="ECO:0000256" key="9">
    <source>
        <dbReference type="ARBA" id="ARBA00022741"/>
    </source>
</evidence>
<dbReference type="FunFam" id="3.40.50.1000:FF:000031">
    <property type="entry name" value="Probable copper-transporting ATPase HMA5"/>
    <property type="match status" value="1"/>
</dbReference>
<dbReference type="InterPro" id="IPR023299">
    <property type="entry name" value="ATPase_P-typ_cyto_dom_N"/>
</dbReference>
<dbReference type="SUPFAM" id="SSF55008">
    <property type="entry name" value="HMA, heavy metal-associated domain"/>
    <property type="match status" value="2"/>
</dbReference>
<feature type="transmembrane region" description="Helical" evidence="21">
    <location>
        <begin position="414"/>
        <end position="435"/>
    </location>
</feature>
<feature type="transmembrane region" description="Helical" evidence="21">
    <location>
        <begin position="175"/>
        <end position="197"/>
    </location>
</feature>
<dbReference type="PROSITE" id="PS01047">
    <property type="entry name" value="HMA_1"/>
    <property type="match status" value="2"/>
</dbReference>
<evidence type="ECO:0000256" key="8">
    <source>
        <dbReference type="ARBA" id="ARBA00022737"/>
    </source>
</evidence>
<dbReference type="Gene3D" id="3.40.50.1000">
    <property type="entry name" value="HAD superfamily/HAD-like"/>
    <property type="match status" value="1"/>
</dbReference>
<evidence type="ECO:0000256" key="1">
    <source>
        <dbReference type="ARBA" id="ARBA00004651"/>
    </source>
</evidence>
<evidence type="ECO:0000259" key="22">
    <source>
        <dbReference type="PROSITE" id="PS50846"/>
    </source>
</evidence>
<feature type="transmembrane region" description="Helical" evidence="21">
    <location>
        <begin position="441"/>
        <end position="462"/>
    </location>
</feature>
<dbReference type="EC" id="7.2.2.8" evidence="3"/>
<keyword evidence="10" id="KW-0187">Copper transport</keyword>
<gene>
    <name evidence="23" type="ordered locus">Desca_0388</name>
</gene>
<dbReference type="Gene3D" id="3.40.1110.10">
    <property type="entry name" value="Calcium-transporting ATPase, cytoplasmic domain N"/>
    <property type="match status" value="1"/>
</dbReference>
<evidence type="ECO:0000256" key="16">
    <source>
        <dbReference type="ARBA" id="ARBA00023065"/>
    </source>
</evidence>
<dbReference type="eggNOG" id="COG2217">
    <property type="taxonomic scope" value="Bacteria"/>
</dbReference>
<dbReference type="GO" id="GO:0005507">
    <property type="term" value="F:copper ion binding"/>
    <property type="evidence" value="ECO:0007669"/>
    <property type="project" value="InterPro"/>
</dbReference>
<dbReference type="NCBIfam" id="TIGR01511">
    <property type="entry name" value="ATPase-IB1_Cu"/>
    <property type="match status" value="1"/>
</dbReference>
<keyword evidence="23" id="KW-0378">Hydrolase</keyword>
<keyword evidence="9 21" id="KW-0547">Nucleotide-binding</keyword>
<dbReference type="InterPro" id="IPR006122">
    <property type="entry name" value="HMA_Cu_ion-bd"/>
</dbReference>
<dbReference type="PROSITE" id="PS50846">
    <property type="entry name" value="HMA_2"/>
    <property type="match status" value="2"/>
</dbReference>
<dbReference type="Pfam" id="PF00403">
    <property type="entry name" value="HMA"/>
    <property type="match status" value="2"/>
</dbReference>
<evidence type="ECO:0000256" key="21">
    <source>
        <dbReference type="RuleBase" id="RU362081"/>
    </source>
</evidence>
<dbReference type="PRINTS" id="PR00943">
    <property type="entry name" value="CUATPASE"/>
</dbReference>
<feature type="domain" description="HMA" evidence="22">
    <location>
        <begin position="84"/>
        <end position="150"/>
    </location>
</feature>
<evidence type="ECO:0000256" key="18">
    <source>
        <dbReference type="ARBA" id="ARBA00029719"/>
    </source>
</evidence>
<dbReference type="InterPro" id="IPR023214">
    <property type="entry name" value="HAD_sf"/>
</dbReference>
<dbReference type="GO" id="GO:0005524">
    <property type="term" value="F:ATP binding"/>
    <property type="evidence" value="ECO:0007669"/>
    <property type="project" value="UniProtKB-UniRule"/>
</dbReference>
<keyword evidence="21" id="KW-1003">Cell membrane</keyword>
<keyword evidence="12" id="KW-0460">Magnesium</keyword>
<dbReference type="KEGG" id="dca:Desca_0388"/>
<dbReference type="InterPro" id="IPR036163">
    <property type="entry name" value="HMA_dom_sf"/>
</dbReference>
<dbReference type="InterPro" id="IPR027256">
    <property type="entry name" value="P-typ_ATPase_IB"/>
</dbReference>
<dbReference type="Proteomes" id="UP000009226">
    <property type="component" value="Chromosome"/>
</dbReference>
<dbReference type="CDD" id="cd00371">
    <property type="entry name" value="HMA"/>
    <property type="match status" value="2"/>
</dbReference>
<keyword evidence="11 21" id="KW-0067">ATP-binding</keyword>
<dbReference type="Pfam" id="PF00122">
    <property type="entry name" value="E1-E2_ATPase"/>
    <property type="match status" value="1"/>
</dbReference>
<evidence type="ECO:0000256" key="3">
    <source>
        <dbReference type="ARBA" id="ARBA00012517"/>
    </source>
</evidence>
<proteinExistence type="inferred from homology"/>
<dbReference type="SFLD" id="SFLDF00027">
    <property type="entry name" value="p-type_atpase"/>
    <property type="match status" value="1"/>
</dbReference>
<dbReference type="PROSITE" id="PS00154">
    <property type="entry name" value="ATPASE_E1_E2"/>
    <property type="match status" value="1"/>
</dbReference>
<evidence type="ECO:0000256" key="7">
    <source>
        <dbReference type="ARBA" id="ARBA00022723"/>
    </source>
</evidence>
<dbReference type="InterPro" id="IPR006121">
    <property type="entry name" value="HMA_dom"/>
</dbReference>
<dbReference type="STRING" id="868595.Desca_0388"/>
<keyword evidence="17 21" id="KW-0472">Membrane</keyword>
<evidence type="ECO:0000313" key="24">
    <source>
        <dbReference type="Proteomes" id="UP000009226"/>
    </source>
</evidence>
<evidence type="ECO:0000256" key="11">
    <source>
        <dbReference type="ARBA" id="ARBA00022840"/>
    </source>
</evidence>
<dbReference type="SUPFAM" id="SSF81665">
    <property type="entry name" value="Calcium ATPase, transmembrane domain M"/>
    <property type="match status" value="1"/>
</dbReference>
<evidence type="ECO:0000313" key="23">
    <source>
        <dbReference type="EMBL" id="AEF93283.1"/>
    </source>
</evidence>
<comment type="subcellular location">
    <subcellularLocation>
        <location evidence="1">Cell membrane</location>
        <topology evidence="1">Multi-pass membrane protein</topology>
    </subcellularLocation>
</comment>
<keyword evidence="15" id="KW-0186">Copper</keyword>
<dbReference type="SUPFAM" id="SSF81653">
    <property type="entry name" value="Calcium ATPase, transduction domain A"/>
    <property type="match status" value="1"/>
</dbReference>
<feature type="transmembrane region" description="Helical" evidence="21">
    <location>
        <begin position="203"/>
        <end position="222"/>
    </location>
</feature>
<name>F6B6V8_DESCC</name>
<keyword evidence="16" id="KW-0406">Ion transport</keyword>
<keyword evidence="7 21" id="KW-0479">Metal-binding</keyword>
<evidence type="ECO:0000256" key="20">
    <source>
        <dbReference type="ARBA" id="ARBA00049289"/>
    </source>
</evidence>
<dbReference type="InterPro" id="IPR023298">
    <property type="entry name" value="ATPase_P-typ_TM_dom_sf"/>
</dbReference>
<dbReference type="FunFam" id="3.30.70.100:FF:000005">
    <property type="entry name" value="Copper-exporting P-type ATPase A"/>
    <property type="match status" value="2"/>
</dbReference>
<dbReference type="HOGENOM" id="CLU_001771_0_3_9"/>
<dbReference type="GO" id="GO:0016887">
    <property type="term" value="F:ATP hydrolysis activity"/>
    <property type="evidence" value="ECO:0007669"/>
    <property type="project" value="InterPro"/>
</dbReference>
<dbReference type="PRINTS" id="PR00942">
    <property type="entry name" value="CUATPASEI"/>
</dbReference>
<evidence type="ECO:0000256" key="19">
    <source>
        <dbReference type="ARBA" id="ARBA00033239"/>
    </source>
</evidence>
<dbReference type="PANTHER" id="PTHR43520">
    <property type="entry name" value="ATP7, ISOFORM B"/>
    <property type="match status" value="1"/>
</dbReference>
<feature type="transmembrane region" description="Helical" evidence="21">
    <location>
        <begin position="263"/>
        <end position="284"/>
    </location>
</feature>
<dbReference type="Pfam" id="PF00702">
    <property type="entry name" value="Hydrolase"/>
    <property type="match status" value="1"/>
</dbReference>
<dbReference type="InterPro" id="IPR044492">
    <property type="entry name" value="P_typ_ATPase_HD_dom"/>
</dbReference>
<keyword evidence="24" id="KW-1185">Reference proteome</keyword>
<dbReference type="InterPro" id="IPR059000">
    <property type="entry name" value="ATPase_P-type_domA"/>
</dbReference>
<feature type="domain" description="HMA" evidence="22">
    <location>
        <begin position="16"/>
        <end position="82"/>
    </location>
</feature>
<dbReference type="InterPro" id="IPR017969">
    <property type="entry name" value="Heavy-metal-associated_CS"/>
</dbReference>
<dbReference type="GO" id="GO:0140581">
    <property type="term" value="F:P-type monovalent copper transporter activity"/>
    <property type="evidence" value="ECO:0007669"/>
    <property type="project" value="UniProtKB-EC"/>
</dbReference>
<dbReference type="InterPro" id="IPR008250">
    <property type="entry name" value="ATPase_P-typ_transduc_dom_A_sf"/>
</dbReference>
<evidence type="ECO:0000256" key="6">
    <source>
        <dbReference type="ARBA" id="ARBA00022692"/>
    </source>
</evidence>
<dbReference type="AlphaFoldDB" id="F6B6V8"/>
<accession>F6B6V8</accession>
<protein>
    <recommendedName>
        <fullName evidence="4">Copper-exporting P-type ATPase</fullName>
        <ecNumber evidence="3">7.2.2.8</ecNumber>
    </recommendedName>
    <alternativeName>
        <fullName evidence="18">Copper-exporting P-type ATPase A</fullName>
    </alternativeName>
    <alternativeName>
        <fullName evidence="19">Cu(+)-exporting ATPase</fullName>
    </alternativeName>
</protein>
<evidence type="ECO:0000256" key="2">
    <source>
        <dbReference type="ARBA" id="ARBA00006024"/>
    </source>
</evidence>
<sequence>MAMEDTAKQLDAEKGKKLTLPVAGMTCAACSARVERGLRKMPGVLAAGVNLALEKATVYYDPDQTKASDIIAKIRDIGYEVPEENIELLISGMSCAACSARVEKKLNSLPGVQQATVNLATNKANIKFIPGMITVSEMRKAVESLGYGARRAADVSRDEEGQARQREIRRQTTKFVVAALLSLPLAWMMVAEVLGWHRFMINPWVQLALATVVQFWAGWQFYRGAYHALKTGGTNMDVLVALGTSAAYFYSLVAVLLGWKTLYFESAAIVITLILLGKTLEAVAKGKTSEAIKKLMGLQPKTARVLRNGVEEDIPIDEVEVGDIILVRPGERIPVDGVILEGTSSVDESMLTGESLPVEKGPGSEVVGASVNKQGSFTFRATKVGNDTALAQIIRLVEAAQGSKAPIQRLADRVSGIFVPVVIVIALLTFIGWYLSGAGVTAALIHMTTVLVIACPCALGLATPTAIMVGTGVGAEKGILIRGGEHLERAGKIDAIVLDKTGTITKGEPSVTDILVIPPFTEKQLLAALASGERKSEHPLGQAIVERANELELALQEVTDFAALPGRGIRFQMGQDTWLVGNEALARSLGIDISPVLAEKNRWEEEGKTVMIALAANKLAGLIAVADTVKEHAREAIAELKQMGLEVYMLTGDQQRTARAIARQVGIDHVVAEVLPEHKAEQVQKLKEAGKVVAMVGDGINDAPALATADVGMAIGTGTDVAMESASITLMRGDLRTIASAIRLSRQTLKKIRQNLFWAFFYNIIGIPLAVFGLLTPVMGGAAMAFSSVSVVSNSLLLKRYNPERV</sequence>
<organism evidence="23 24">
    <name type="scientific">Desulfotomaculum nigrificans (strain DSM 14880 / VKM B-2319 / CO-1-SRB)</name>
    <name type="common">Desulfotomaculum carboxydivorans</name>
    <dbReference type="NCBI Taxonomy" id="868595"/>
    <lineage>
        <taxon>Bacteria</taxon>
        <taxon>Bacillati</taxon>
        <taxon>Bacillota</taxon>
        <taxon>Clostridia</taxon>
        <taxon>Eubacteriales</taxon>
        <taxon>Desulfotomaculaceae</taxon>
        <taxon>Desulfotomaculum</taxon>
    </lineage>
</organism>
<dbReference type="GO" id="GO:0055070">
    <property type="term" value="P:copper ion homeostasis"/>
    <property type="evidence" value="ECO:0007669"/>
    <property type="project" value="TreeGrafter"/>
</dbReference>
<comment type="similarity">
    <text evidence="2 21">Belongs to the cation transport ATPase (P-type) (TC 3.A.3) family. Type IB subfamily.</text>
</comment>
<evidence type="ECO:0000256" key="10">
    <source>
        <dbReference type="ARBA" id="ARBA00022796"/>
    </source>
</evidence>
<evidence type="ECO:0000256" key="14">
    <source>
        <dbReference type="ARBA" id="ARBA00022989"/>
    </source>
</evidence>
<dbReference type="PRINTS" id="PR00119">
    <property type="entry name" value="CATATPASE"/>
</dbReference>
<dbReference type="CDD" id="cd02094">
    <property type="entry name" value="P-type_ATPase_Cu-like"/>
    <property type="match status" value="1"/>
</dbReference>
<dbReference type="Gene3D" id="2.70.150.10">
    <property type="entry name" value="Calcium-transporting ATPase, cytoplasmic transduction domain A"/>
    <property type="match status" value="1"/>
</dbReference>
<evidence type="ECO:0000256" key="4">
    <source>
        <dbReference type="ARBA" id="ARBA00015102"/>
    </source>
</evidence>
<evidence type="ECO:0000256" key="5">
    <source>
        <dbReference type="ARBA" id="ARBA00022448"/>
    </source>
</evidence>
<dbReference type="SFLD" id="SFLDG00002">
    <property type="entry name" value="C1.7:_P-type_atpase_like"/>
    <property type="match status" value="1"/>
</dbReference>
<dbReference type="FunFam" id="2.70.150.10:FF:000002">
    <property type="entry name" value="Copper-transporting ATPase 1, putative"/>
    <property type="match status" value="1"/>
</dbReference>
<dbReference type="InterPro" id="IPR018303">
    <property type="entry name" value="ATPase_P-typ_P_site"/>
</dbReference>
<keyword evidence="5" id="KW-0813">Transport</keyword>
<dbReference type="EMBL" id="CP002736">
    <property type="protein sequence ID" value="AEF93283.1"/>
    <property type="molecule type" value="Genomic_DNA"/>
</dbReference>
<keyword evidence="8" id="KW-0677">Repeat</keyword>
<reference evidence="23 24" key="1">
    <citation type="submission" date="2011-05" db="EMBL/GenBank/DDBJ databases">
        <title>Complete sequence of Desulfotomaculum carboxydivorans CO-1-SRB.</title>
        <authorList>
            <consortium name="US DOE Joint Genome Institute"/>
            <person name="Lucas S."/>
            <person name="Han J."/>
            <person name="Lapidus A."/>
            <person name="Cheng J.-F."/>
            <person name="Goodwin L."/>
            <person name="Pitluck S."/>
            <person name="Peters L."/>
            <person name="Mikhailova N."/>
            <person name="Lu M."/>
            <person name="Han C."/>
            <person name="Tapia R."/>
            <person name="Land M."/>
            <person name="Hauser L."/>
            <person name="Kyrpides N."/>
            <person name="Ivanova N."/>
            <person name="Pagani I."/>
            <person name="Stams A."/>
            <person name="Plugge C."/>
            <person name="Muyzer G."/>
            <person name="Kuever J."/>
            <person name="Parshina S."/>
            <person name="Ivanova A."/>
            <person name="Nazina T."/>
            <person name="Woyke T."/>
        </authorList>
    </citation>
    <scope>NUCLEOTIDE SEQUENCE [LARGE SCALE GENOMIC DNA]</scope>
    <source>
        <strain evidence="24">DSM 14880 / VKM B-2319 / CO-1-SRB</strain>
    </source>
</reference>
<dbReference type="GO" id="GO:0005886">
    <property type="term" value="C:plasma membrane"/>
    <property type="evidence" value="ECO:0007669"/>
    <property type="project" value="UniProtKB-SubCell"/>
</dbReference>
<dbReference type="PANTHER" id="PTHR43520:SF8">
    <property type="entry name" value="P-TYPE CU(+) TRANSPORTER"/>
    <property type="match status" value="1"/>
</dbReference>
<dbReference type="NCBIfam" id="TIGR00003">
    <property type="entry name" value="copper ion binding protein"/>
    <property type="match status" value="2"/>
</dbReference>
<keyword evidence="6 21" id="KW-0812">Transmembrane</keyword>
<evidence type="ECO:0000256" key="15">
    <source>
        <dbReference type="ARBA" id="ARBA00023008"/>
    </source>
</evidence>
<feature type="transmembrane region" description="Helical" evidence="21">
    <location>
        <begin position="756"/>
        <end position="775"/>
    </location>
</feature>
<dbReference type="NCBIfam" id="TIGR01525">
    <property type="entry name" value="ATPase-IB_hvy"/>
    <property type="match status" value="1"/>
</dbReference>
<dbReference type="SUPFAM" id="SSF56784">
    <property type="entry name" value="HAD-like"/>
    <property type="match status" value="1"/>
</dbReference>
<dbReference type="GO" id="GO:0043682">
    <property type="term" value="F:P-type divalent copper transporter activity"/>
    <property type="evidence" value="ECO:0007669"/>
    <property type="project" value="TreeGrafter"/>
</dbReference>
<dbReference type="InterPro" id="IPR001757">
    <property type="entry name" value="P_typ_ATPase"/>
</dbReference>
<comment type="catalytic activity">
    <reaction evidence="20">
        <text>Cu(+)(in) + ATP + H2O = Cu(+)(out) + ADP + phosphate + H(+)</text>
        <dbReference type="Rhea" id="RHEA:25792"/>
        <dbReference type="ChEBI" id="CHEBI:15377"/>
        <dbReference type="ChEBI" id="CHEBI:15378"/>
        <dbReference type="ChEBI" id="CHEBI:30616"/>
        <dbReference type="ChEBI" id="CHEBI:43474"/>
        <dbReference type="ChEBI" id="CHEBI:49552"/>
        <dbReference type="ChEBI" id="CHEBI:456216"/>
        <dbReference type="EC" id="7.2.2.8"/>
    </reaction>
</comment>
<dbReference type="NCBIfam" id="TIGR01494">
    <property type="entry name" value="ATPase_P-type"/>
    <property type="match status" value="1"/>
</dbReference>
<evidence type="ECO:0000256" key="17">
    <source>
        <dbReference type="ARBA" id="ARBA00023136"/>
    </source>
</evidence>
<keyword evidence="14 21" id="KW-1133">Transmembrane helix</keyword>
<dbReference type="InterPro" id="IPR036412">
    <property type="entry name" value="HAD-like_sf"/>
</dbReference>
<keyword evidence="13" id="KW-1278">Translocase</keyword>
<dbReference type="Gene3D" id="3.30.70.100">
    <property type="match status" value="2"/>
</dbReference>
<dbReference type="SFLD" id="SFLDS00003">
    <property type="entry name" value="Haloacid_Dehalogenase"/>
    <property type="match status" value="1"/>
</dbReference>